<protein>
    <submittedName>
        <fullName evidence="1">Uncharacterized protein</fullName>
    </submittedName>
</protein>
<reference evidence="1 2" key="1">
    <citation type="journal article" date="2023" name="IMA Fungus">
        <title>Comparative genomic study of the Penicillium genus elucidates a diverse pangenome and 15 lateral gene transfer events.</title>
        <authorList>
            <person name="Petersen C."/>
            <person name="Sorensen T."/>
            <person name="Nielsen M.R."/>
            <person name="Sondergaard T.E."/>
            <person name="Sorensen J.L."/>
            <person name="Fitzpatrick D.A."/>
            <person name="Frisvad J.C."/>
            <person name="Nielsen K.L."/>
        </authorList>
    </citation>
    <scope>NUCLEOTIDE SEQUENCE [LARGE SCALE GENOMIC DNA]</scope>
    <source>
        <strain evidence="1 2">IBT 3361</strain>
    </source>
</reference>
<evidence type="ECO:0000313" key="1">
    <source>
        <dbReference type="EMBL" id="KAJ5262142.1"/>
    </source>
</evidence>
<organism evidence="1 2">
    <name type="scientific">Penicillium chrysogenum</name>
    <name type="common">Penicillium notatum</name>
    <dbReference type="NCBI Taxonomy" id="5076"/>
    <lineage>
        <taxon>Eukaryota</taxon>
        <taxon>Fungi</taxon>
        <taxon>Dikarya</taxon>
        <taxon>Ascomycota</taxon>
        <taxon>Pezizomycotina</taxon>
        <taxon>Eurotiomycetes</taxon>
        <taxon>Eurotiomycetidae</taxon>
        <taxon>Eurotiales</taxon>
        <taxon>Aspergillaceae</taxon>
        <taxon>Penicillium</taxon>
        <taxon>Penicillium chrysogenum species complex</taxon>
    </lineage>
</organism>
<sequence>MIFEIAAASSILSLNDDGQLKELTERSLSAHRRSRERKKMDQEISRILNAKEAMIVATGLYYYLSGRNQPQRKR</sequence>
<proteinExistence type="predicted"/>
<dbReference type="Proteomes" id="UP001220256">
    <property type="component" value="Unassembled WGS sequence"/>
</dbReference>
<dbReference type="EMBL" id="JAPVEB010000006">
    <property type="protein sequence ID" value="KAJ5262142.1"/>
    <property type="molecule type" value="Genomic_DNA"/>
</dbReference>
<keyword evidence="2" id="KW-1185">Reference proteome</keyword>
<accession>A0ABQ8WCD8</accession>
<comment type="caution">
    <text evidence="1">The sequence shown here is derived from an EMBL/GenBank/DDBJ whole genome shotgun (WGS) entry which is preliminary data.</text>
</comment>
<evidence type="ECO:0000313" key="2">
    <source>
        <dbReference type="Proteomes" id="UP001220256"/>
    </source>
</evidence>
<gene>
    <name evidence="1" type="ORF">N7505_009009</name>
</gene>
<name>A0ABQ8WCD8_PENCH</name>